<sequence length="107" mass="11367">MGGLSSGPPAQHDAQRCERGRGAQRRIDPGEGRNGCGPFVAGLHLDAAELRQEGGKRRGQTVAQDLGSGRVALSNRMSGQLFRSLRSSLASSVLEATPSLGKALWRW</sequence>
<feature type="compositionally biased region" description="Basic and acidic residues" evidence="1">
    <location>
        <begin position="13"/>
        <end position="31"/>
    </location>
</feature>
<evidence type="ECO:0000313" key="3">
    <source>
        <dbReference type="Proteomes" id="UP001500630"/>
    </source>
</evidence>
<comment type="caution">
    <text evidence="2">The sequence shown here is derived from an EMBL/GenBank/DDBJ whole genome shotgun (WGS) entry which is preliminary data.</text>
</comment>
<name>A0ABP6ZM19_9ACTN</name>
<feature type="region of interest" description="Disordered" evidence="1">
    <location>
        <begin position="1"/>
        <end position="35"/>
    </location>
</feature>
<reference evidence="3" key="1">
    <citation type="journal article" date="2019" name="Int. J. Syst. Evol. Microbiol.">
        <title>The Global Catalogue of Microorganisms (GCM) 10K type strain sequencing project: providing services to taxonomists for standard genome sequencing and annotation.</title>
        <authorList>
            <consortium name="The Broad Institute Genomics Platform"/>
            <consortium name="The Broad Institute Genome Sequencing Center for Infectious Disease"/>
            <person name="Wu L."/>
            <person name="Ma J."/>
        </authorList>
    </citation>
    <scope>NUCLEOTIDE SEQUENCE [LARGE SCALE GENOMIC DNA]</scope>
    <source>
        <strain evidence="3">JCM 17326</strain>
    </source>
</reference>
<protein>
    <submittedName>
        <fullName evidence="2">Uncharacterized protein</fullName>
    </submittedName>
</protein>
<dbReference type="EMBL" id="BAABDQ010000048">
    <property type="protein sequence ID" value="GAA3612151.1"/>
    <property type="molecule type" value="Genomic_DNA"/>
</dbReference>
<evidence type="ECO:0000313" key="2">
    <source>
        <dbReference type="EMBL" id="GAA3612151.1"/>
    </source>
</evidence>
<evidence type="ECO:0000256" key="1">
    <source>
        <dbReference type="SAM" id="MobiDB-lite"/>
    </source>
</evidence>
<keyword evidence="3" id="KW-1185">Reference proteome</keyword>
<accession>A0ABP6ZM19</accession>
<proteinExistence type="predicted"/>
<gene>
    <name evidence="2" type="ORF">GCM10022419_116400</name>
</gene>
<dbReference type="Proteomes" id="UP001500630">
    <property type="component" value="Unassembled WGS sequence"/>
</dbReference>
<organism evidence="2 3">
    <name type="scientific">Nonomuraea rosea</name>
    <dbReference type="NCBI Taxonomy" id="638574"/>
    <lineage>
        <taxon>Bacteria</taxon>
        <taxon>Bacillati</taxon>
        <taxon>Actinomycetota</taxon>
        <taxon>Actinomycetes</taxon>
        <taxon>Streptosporangiales</taxon>
        <taxon>Streptosporangiaceae</taxon>
        <taxon>Nonomuraea</taxon>
    </lineage>
</organism>